<evidence type="ECO:0000313" key="2">
    <source>
        <dbReference type="EMBL" id="GHD91736.1"/>
    </source>
</evidence>
<reference evidence="2" key="2">
    <citation type="submission" date="2020-09" db="EMBL/GenBank/DDBJ databases">
        <authorList>
            <person name="Sun Q."/>
            <person name="Ohkuma M."/>
        </authorList>
    </citation>
    <scope>NUCLEOTIDE SEQUENCE</scope>
    <source>
        <strain evidence="2">JCM 4654</strain>
    </source>
</reference>
<dbReference type="Proteomes" id="UP000608955">
    <property type="component" value="Unassembled WGS sequence"/>
</dbReference>
<keyword evidence="1" id="KW-0472">Membrane</keyword>
<keyword evidence="1" id="KW-1133">Transmembrane helix</keyword>
<name>A0A918Y6N7_9ACTN</name>
<accession>A0A918Y6N7</accession>
<evidence type="ECO:0000313" key="3">
    <source>
        <dbReference type="Proteomes" id="UP000608955"/>
    </source>
</evidence>
<organism evidence="2 3">
    <name type="scientific">Streptomyces naganishii JCM 4654</name>
    <dbReference type="NCBI Taxonomy" id="1306179"/>
    <lineage>
        <taxon>Bacteria</taxon>
        <taxon>Bacillati</taxon>
        <taxon>Actinomycetota</taxon>
        <taxon>Actinomycetes</taxon>
        <taxon>Kitasatosporales</taxon>
        <taxon>Streptomycetaceae</taxon>
        <taxon>Streptomyces</taxon>
    </lineage>
</organism>
<feature type="transmembrane region" description="Helical" evidence="1">
    <location>
        <begin position="6"/>
        <end position="30"/>
    </location>
</feature>
<protein>
    <submittedName>
        <fullName evidence="2">Uncharacterized protein</fullName>
    </submittedName>
</protein>
<keyword evidence="1" id="KW-0812">Transmembrane</keyword>
<evidence type="ECO:0000256" key="1">
    <source>
        <dbReference type="SAM" id="Phobius"/>
    </source>
</evidence>
<comment type="caution">
    <text evidence="2">The sequence shown here is derived from an EMBL/GenBank/DDBJ whole genome shotgun (WGS) entry which is preliminary data.</text>
</comment>
<dbReference type="EMBL" id="BMVF01000010">
    <property type="protein sequence ID" value="GHD91736.1"/>
    <property type="molecule type" value="Genomic_DNA"/>
</dbReference>
<proteinExistence type="predicted"/>
<dbReference type="RefSeq" id="WP_190179356.1">
    <property type="nucleotide sequence ID" value="NZ_BMVF01000010.1"/>
</dbReference>
<sequence length="85" mass="9273">MPQHVSLLMWFGVAVPAALIVACMISLVRFRRAVRFGTARRAPAPRLSALPPQPGSGGPHREFVELTPAERDAFAGLMRQLNDGH</sequence>
<keyword evidence="3" id="KW-1185">Reference proteome</keyword>
<gene>
    <name evidence="2" type="ORF">GCM10010508_41810</name>
</gene>
<reference evidence="2" key="1">
    <citation type="journal article" date="2014" name="Int. J. Syst. Evol. Microbiol.">
        <title>Complete genome sequence of Corynebacterium casei LMG S-19264T (=DSM 44701T), isolated from a smear-ripened cheese.</title>
        <authorList>
            <consortium name="US DOE Joint Genome Institute (JGI-PGF)"/>
            <person name="Walter F."/>
            <person name="Albersmeier A."/>
            <person name="Kalinowski J."/>
            <person name="Ruckert C."/>
        </authorList>
    </citation>
    <scope>NUCLEOTIDE SEQUENCE</scope>
    <source>
        <strain evidence="2">JCM 4654</strain>
    </source>
</reference>
<dbReference type="AlphaFoldDB" id="A0A918Y6N7"/>